<name>A0A8S3WTR3_PARAO</name>
<accession>A0A8S3WTR3</accession>
<evidence type="ECO:0000313" key="3">
    <source>
        <dbReference type="Proteomes" id="UP000691718"/>
    </source>
</evidence>
<keyword evidence="3" id="KW-1185">Reference proteome</keyword>
<dbReference type="EMBL" id="CAJQZP010000738">
    <property type="protein sequence ID" value="CAG4981790.1"/>
    <property type="molecule type" value="Genomic_DNA"/>
</dbReference>
<organism evidence="2 3">
    <name type="scientific">Parnassius apollo</name>
    <name type="common">Apollo butterfly</name>
    <name type="synonym">Papilio apollo</name>
    <dbReference type="NCBI Taxonomy" id="110799"/>
    <lineage>
        <taxon>Eukaryota</taxon>
        <taxon>Metazoa</taxon>
        <taxon>Ecdysozoa</taxon>
        <taxon>Arthropoda</taxon>
        <taxon>Hexapoda</taxon>
        <taxon>Insecta</taxon>
        <taxon>Pterygota</taxon>
        <taxon>Neoptera</taxon>
        <taxon>Endopterygota</taxon>
        <taxon>Lepidoptera</taxon>
        <taxon>Glossata</taxon>
        <taxon>Ditrysia</taxon>
        <taxon>Papilionoidea</taxon>
        <taxon>Papilionidae</taxon>
        <taxon>Parnassiinae</taxon>
        <taxon>Parnassini</taxon>
        <taxon>Parnassius</taxon>
        <taxon>Parnassius</taxon>
    </lineage>
</organism>
<gene>
    <name evidence="2" type="ORF">PAPOLLO_LOCUS10312</name>
</gene>
<dbReference type="Proteomes" id="UP000691718">
    <property type="component" value="Unassembled WGS sequence"/>
</dbReference>
<feature type="region of interest" description="Disordered" evidence="1">
    <location>
        <begin position="55"/>
        <end position="138"/>
    </location>
</feature>
<feature type="region of interest" description="Disordered" evidence="1">
    <location>
        <begin position="14"/>
        <end position="35"/>
    </location>
</feature>
<sequence>MKLPIPELKKKLDSLTGSYRREKSKQRKSNITGSGADEIYISKWFGFKYFDFMSNKDDTGITKEGGIDISNLSQQLGPSQQPTPSPQQPELSPQEPTPSPQEPTSSPQELTPSLQEPSPSPQQTLPSSQPSLKLKKDG</sequence>
<reference evidence="2" key="1">
    <citation type="submission" date="2021-04" db="EMBL/GenBank/DDBJ databases">
        <authorList>
            <person name="Tunstrom K."/>
        </authorList>
    </citation>
    <scope>NUCLEOTIDE SEQUENCE</scope>
</reference>
<evidence type="ECO:0000313" key="2">
    <source>
        <dbReference type="EMBL" id="CAG4981790.1"/>
    </source>
</evidence>
<comment type="caution">
    <text evidence="2">The sequence shown here is derived from an EMBL/GenBank/DDBJ whole genome shotgun (WGS) entry which is preliminary data.</text>
</comment>
<dbReference type="OrthoDB" id="10051975at2759"/>
<proteinExistence type="predicted"/>
<protein>
    <submittedName>
        <fullName evidence="2">(apollo) hypothetical protein</fullName>
    </submittedName>
</protein>
<evidence type="ECO:0000256" key="1">
    <source>
        <dbReference type="SAM" id="MobiDB-lite"/>
    </source>
</evidence>
<dbReference type="AlphaFoldDB" id="A0A8S3WTR3"/>
<feature type="compositionally biased region" description="Low complexity" evidence="1">
    <location>
        <begin position="102"/>
        <end position="132"/>
    </location>
</feature>